<name>A0A0A8ZZZ0_ARUDO</name>
<evidence type="ECO:0000313" key="1">
    <source>
        <dbReference type="EMBL" id="JAD42320.1"/>
    </source>
</evidence>
<accession>A0A0A8ZZZ0</accession>
<sequence length="45" mass="5251">MTSHGILRCKITKCTSNFCADMRLRVIIKFGKPEIRDLRIQICIK</sequence>
<reference evidence="1" key="2">
    <citation type="journal article" date="2015" name="Data Brief">
        <title>Shoot transcriptome of the giant reed, Arundo donax.</title>
        <authorList>
            <person name="Barrero R.A."/>
            <person name="Guerrero F.D."/>
            <person name="Moolhuijzen P."/>
            <person name="Goolsby J.A."/>
            <person name="Tidwell J."/>
            <person name="Bellgard S.E."/>
            <person name="Bellgard M.I."/>
        </authorList>
    </citation>
    <scope>NUCLEOTIDE SEQUENCE</scope>
    <source>
        <tissue evidence="1">Shoot tissue taken approximately 20 cm above the soil surface</tissue>
    </source>
</reference>
<reference evidence="1" key="1">
    <citation type="submission" date="2014-09" db="EMBL/GenBank/DDBJ databases">
        <authorList>
            <person name="Magalhaes I.L.F."/>
            <person name="Oliveira U."/>
            <person name="Santos F.R."/>
            <person name="Vidigal T.H.D.A."/>
            <person name="Brescovit A.D."/>
            <person name="Santos A.J."/>
        </authorList>
    </citation>
    <scope>NUCLEOTIDE SEQUENCE</scope>
    <source>
        <tissue evidence="1">Shoot tissue taken approximately 20 cm above the soil surface</tissue>
    </source>
</reference>
<organism evidence="1">
    <name type="scientific">Arundo donax</name>
    <name type="common">Giant reed</name>
    <name type="synonym">Donax arundinaceus</name>
    <dbReference type="NCBI Taxonomy" id="35708"/>
    <lineage>
        <taxon>Eukaryota</taxon>
        <taxon>Viridiplantae</taxon>
        <taxon>Streptophyta</taxon>
        <taxon>Embryophyta</taxon>
        <taxon>Tracheophyta</taxon>
        <taxon>Spermatophyta</taxon>
        <taxon>Magnoliopsida</taxon>
        <taxon>Liliopsida</taxon>
        <taxon>Poales</taxon>
        <taxon>Poaceae</taxon>
        <taxon>PACMAD clade</taxon>
        <taxon>Arundinoideae</taxon>
        <taxon>Arundineae</taxon>
        <taxon>Arundo</taxon>
    </lineage>
</organism>
<dbReference type="EMBL" id="GBRH01255575">
    <property type="protein sequence ID" value="JAD42320.1"/>
    <property type="molecule type" value="Transcribed_RNA"/>
</dbReference>
<protein>
    <submittedName>
        <fullName evidence="1">Uncharacterized protein</fullName>
    </submittedName>
</protein>
<proteinExistence type="predicted"/>
<dbReference type="AlphaFoldDB" id="A0A0A8ZZZ0"/>